<dbReference type="Proteomes" id="UP000266841">
    <property type="component" value="Unassembled WGS sequence"/>
</dbReference>
<feature type="region of interest" description="Disordered" evidence="1">
    <location>
        <begin position="107"/>
        <end position="130"/>
    </location>
</feature>
<reference evidence="2 3" key="1">
    <citation type="journal article" date="2012" name="Genome Biol.">
        <title>Genome and low-iron response of an oceanic diatom adapted to chronic iron limitation.</title>
        <authorList>
            <person name="Lommer M."/>
            <person name="Specht M."/>
            <person name="Roy A.S."/>
            <person name="Kraemer L."/>
            <person name="Andreson R."/>
            <person name="Gutowska M.A."/>
            <person name="Wolf J."/>
            <person name="Bergner S.V."/>
            <person name="Schilhabel M.B."/>
            <person name="Klostermeier U.C."/>
            <person name="Beiko R.G."/>
            <person name="Rosenstiel P."/>
            <person name="Hippler M."/>
            <person name="Laroche J."/>
        </authorList>
    </citation>
    <scope>NUCLEOTIDE SEQUENCE [LARGE SCALE GENOMIC DNA]</scope>
    <source>
        <strain evidence="2 3">CCMP1005</strain>
    </source>
</reference>
<dbReference type="EMBL" id="AGNL01045547">
    <property type="protein sequence ID" value="EJK48679.1"/>
    <property type="molecule type" value="Genomic_DNA"/>
</dbReference>
<feature type="non-terminal residue" evidence="2">
    <location>
        <position position="130"/>
    </location>
</feature>
<proteinExistence type="predicted"/>
<protein>
    <submittedName>
        <fullName evidence="2">Uncharacterized protein</fullName>
    </submittedName>
</protein>
<feature type="compositionally biased region" description="Basic and acidic residues" evidence="1">
    <location>
        <begin position="107"/>
        <end position="118"/>
    </location>
</feature>
<accession>K0R964</accession>
<organism evidence="2 3">
    <name type="scientific">Thalassiosira oceanica</name>
    <name type="common">Marine diatom</name>
    <dbReference type="NCBI Taxonomy" id="159749"/>
    <lineage>
        <taxon>Eukaryota</taxon>
        <taxon>Sar</taxon>
        <taxon>Stramenopiles</taxon>
        <taxon>Ochrophyta</taxon>
        <taxon>Bacillariophyta</taxon>
        <taxon>Coscinodiscophyceae</taxon>
        <taxon>Thalassiosirophycidae</taxon>
        <taxon>Thalassiosirales</taxon>
        <taxon>Thalassiosiraceae</taxon>
        <taxon>Thalassiosira</taxon>
    </lineage>
</organism>
<gene>
    <name evidence="2" type="ORF">THAOC_32503</name>
</gene>
<comment type="caution">
    <text evidence="2">The sequence shown here is derived from an EMBL/GenBank/DDBJ whole genome shotgun (WGS) entry which is preliminary data.</text>
</comment>
<dbReference type="AlphaFoldDB" id="K0R964"/>
<evidence type="ECO:0000313" key="3">
    <source>
        <dbReference type="Proteomes" id="UP000266841"/>
    </source>
</evidence>
<evidence type="ECO:0000313" key="2">
    <source>
        <dbReference type="EMBL" id="EJK48679.1"/>
    </source>
</evidence>
<keyword evidence="3" id="KW-1185">Reference proteome</keyword>
<name>K0R964_THAOC</name>
<evidence type="ECO:0000256" key="1">
    <source>
        <dbReference type="SAM" id="MobiDB-lite"/>
    </source>
</evidence>
<sequence>MPRRPRAGARPPFRQPPRSAMRLCSEAFLFSCLPRWRSWLWPVWSRAGSLRPRPCLEGAAAAFDGASEEAGDIAADREANDRDDVDVKAPALKRKADAVMGKEELSGELIEMQKKNDGEAGSGREAAAAS</sequence>